<proteinExistence type="predicted"/>
<protein>
    <submittedName>
        <fullName evidence="1">Uncharacterized protein</fullName>
    </submittedName>
</protein>
<evidence type="ECO:0000313" key="1">
    <source>
        <dbReference type="EMBL" id="DAF55251.1"/>
    </source>
</evidence>
<name>A0A8S5SWU5_9CAUD</name>
<dbReference type="EMBL" id="BK032687">
    <property type="protein sequence ID" value="DAF55251.1"/>
    <property type="molecule type" value="Genomic_DNA"/>
</dbReference>
<sequence length="56" mass="6703">MATVAATVIYEFEVPELDEVKTDDEYYKVLDEIKEDWSWYKEREGYTAWCEEVSEA</sequence>
<accession>A0A8S5SWU5</accession>
<organism evidence="1">
    <name type="scientific">Siphoviridae sp. ctZHD14</name>
    <dbReference type="NCBI Taxonomy" id="2827891"/>
    <lineage>
        <taxon>Viruses</taxon>
        <taxon>Duplodnaviria</taxon>
        <taxon>Heunggongvirae</taxon>
        <taxon>Uroviricota</taxon>
        <taxon>Caudoviricetes</taxon>
    </lineage>
</organism>
<reference evidence="1" key="1">
    <citation type="journal article" date="2021" name="Proc. Natl. Acad. Sci. U.S.A.">
        <title>A Catalog of Tens of Thousands of Viruses from Human Metagenomes Reveals Hidden Associations with Chronic Diseases.</title>
        <authorList>
            <person name="Tisza M.J."/>
            <person name="Buck C.B."/>
        </authorList>
    </citation>
    <scope>NUCLEOTIDE SEQUENCE</scope>
    <source>
        <strain evidence="1">CtZHD14</strain>
    </source>
</reference>